<evidence type="ECO:0000256" key="2">
    <source>
        <dbReference type="ARBA" id="ARBA00007079"/>
    </source>
</evidence>
<evidence type="ECO:0000256" key="4">
    <source>
        <dbReference type="ARBA" id="ARBA00022692"/>
    </source>
</evidence>
<evidence type="ECO:0000256" key="1">
    <source>
        <dbReference type="ARBA" id="ARBA00004141"/>
    </source>
</evidence>
<comment type="caution">
    <text evidence="10">The sequence shown here is derived from an EMBL/GenBank/DDBJ whole genome shotgun (WGS) entry which is preliminary data.</text>
</comment>
<dbReference type="GO" id="GO:0034220">
    <property type="term" value="P:monoatomic ion transmembrane transport"/>
    <property type="evidence" value="ECO:0007669"/>
    <property type="project" value="UniProtKB-KW"/>
</dbReference>
<evidence type="ECO:0000256" key="5">
    <source>
        <dbReference type="ARBA" id="ARBA00022989"/>
    </source>
</evidence>
<evidence type="ECO:0000256" key="9">
    <source>
        <dbReference type="SAM" id="Phobius"/>
    </source>
</evidence>
<keyword evidence="5 9" id="KW-1133">Transmembrane helix</keyword>
<evidence type="ECO:0000256" key="8">
    <source>
        <dbReference type="ARBA" id="ARBA00023303"/>
    </source>
</evidence>
<dbReference type="GO" id="GO:0009705">
    <property type="term" value="C:plant-type vacuole membrane"/>
    <property type="evidence" value="ECO:0000318"/>
    <property type="project" value="GO_Central"/>
</dbReference>
<keyword evidence="11" id="KW-1185">Reference proteome</keyword>
<evidence type="ECO:0000313" key="11">
    <source>
        <dbReference type="Proteomes" id="UP000091857"/>
    </source>
</evidence>
<feature type="transmembrane region" description="Helical" evidence="9">
    <location>
        <begin position="158"/>
        <end position="176"/>
    </location>
</feature>
<proteinExistence type="inferred from homology"/>
<sequence>MASSNQENFGTSIFGNLQFQRFGLPAKSLMELAKEAKKLGQDDPRRIVHSLKAGLALILVSLFYYIDPLYSTFGDNTTWAVMTAVVIFEFSVGATLGKSVNRMIATLGGGALSIGVCRLATVFGNTGKAIVIDIFVFAIAAMVTFARFFPKLKARCDYGLMIFILTFSLISVSSYRDDNIAKMALERLSTIVVGCCATILVSICICPVWIGEDLHKLVALNIEKLGKFLEGFGGEYFGLPSSDRSFLQGYRSVLNSQSSEENMANLAKWEPGHGRFRFFHPWKQYLTIGSLTRQCAIKIDVLNNYLNPQIQTSSEIPSEVKEQCKTISLECGKALKESSASIRTMIRIDTVHLHIGKSKTAAENLKSLFKTGVWKEADLLEIAPATAVASLLLEVVQCSERIADAVQELANLAGFRSVESSGSLQQFQGSSQQVHSIDLQNHEITIGE</sequence>
<keyword evidence="6" id="KW-0406">Ion transport</keyword>
<dbReference type="OMA" id="VEPLHMI"/>
<keyword evidence="8" id="KW-0407">Ion channel</keyword>
<keyword evidence="3" id="KW-0813">Transport</keyword>
<dbReference type="EMBL" id="CM004397">
    <property type="protein sequence ID" value="OAY37606.1"/>
    <property type="molecule type" value="Genomic_DNA"/>
</dbReference>
<feature type="transmembrane region" description="Helical" evidence="9">
    <location>
        <begin position="47"/>
        <end position="66"/>
    </location>
</feature>
<evidence type="ECO:0000313" key="10">
    <source>
        <dbReference type="EMBL" id="OAY37606.1"/>
    </source>
</evidence>
<dbReference type="GO" id="GO:0015743">
    <property type="term" value="P:malate transport"/>
    <property type="evidence" value="ECO:0007669"/>
    <property type="project" value="InterPro"/>
</dbReference>
<evidence type="ECO:0000256" key="3">
    <source>
        <dbReference type="ARBA" id="ARBA00022448"/>
    </source>
</evidence>
<reference evidence="11" key="1">
    <citation type="journal article" date="2016" name="Nat. Biotechnol.">
        <title>Sequencing wild and cultivated cassava and related species reveals extensive interspecific hybridization and genetic diversity.</title>
        <authorList>
            <person name="Bredeson J.V."/>
            <person name="Lyons J.B."/>
            <person name="Prochnik S.E."/>
            <person name="Wu G.A."/>
            <person name="Ha C.M."/>
            <person name="Edsinger-Gonzales E."/>
            <person name="Grimwood J."/>
            <person name="Schmutz J."/>
            <person name="Rabbi I.Y."/>
            <person name="Egesi C."/>
            <person name="Nauluvula P."/>
            <person name="Lebot V."/>
            <person name="Ndunguru J."/>
            <person name="Mkamilo G."/>
            <person name="Bart R.S."/>
            <person name="Setter T.L."/>
            <person name="Gleadow R.M."/>
            <person name="Kulakow P."/>
            <person name="Ferguson M.E."/>
            <person name="Rounsley S."/>
            <person name="Rokhsar D.S."/>
        </authorList>
    </citation>
    <scope>NUCLEOTIDE SEQUENCE [LARGE SCALE GENOMIC DNA]</scope>
    <source>
        <strain evidence="11">cv. AM560-2</strain>
    </source>
</reference>
<organism evidence="10 11">
    <name type="scientific">Manihot esculenta</name>
    <name type="common">Cassava</name>
    <name type="synonym">Jatropha manihot</name>
    <dbReference type="NCBI Taxonomy" id="3983"/>
    <lineage>
        <taxon>Eukaryota</taxon>
        <taxon>Viridiplantae</taxon>
        <taxon>Streptophyta</taxon>
        <taxon>Embryophyta</taxon>
        <taxon>Tracheophyta</taxon>
        <taxon>Spermatophyta</taxon>
        <taxon>Magnoliopsida</taxon>
        <taxon>eudicotyledons</taxon>
        <taxon>Gunneridae</taxon>
        <taxon>Pentapetalae</taxon>
        <taxon>rosids</taxon>
        <taxon>fabids</taxon>
        <taxon>Malpighiales</taxon>
        <taxon>Euphorbiaceae</taxon>
        <taxon>Crotonoideae</taxon>
        <taxon>Manihoteae</taxon>
        <taxon>Manihot</taxon>
    </lineage>
</organism>
<dbReference type="Proteomes" id="UP000091857">
    <property type="component" value="Chromosome 11"/>
</dbReference>
<dbReference type="STRING" id="3983.A0A2C9V076"/>
<dbReference type="PANTHER" id="PTHR31086">
    <property type="entry name" value="ALUMINUM-ACTIVATED MALATE TRANSPORTER 10"/>
    <property type="match status" value="1"/>
</dbReference>
<keyword evidence="7 9" id="KW-0472">Membrane</keyword>
<dbReference type="Gramene" id="Manes.11G114300.1.v8.1">
    <property type="protein sequence ID" value="Manes.11G114300.1.v8.1.CDS"/>
    <property type="gene ID" value="Manes.11G114300.v8.1"/>
</dbReference>
<accession>A0A2C9V076</accession>
<comment type="subcellular location">
    <subcellularLocation>
        <location evidence="1">Membrane</location>
        <topology evidence="1">Multi-pass membrane protein</topology>
    </subcellularLocation>
</comment>
<comment type="similarity">
    <text evidence="2">Belongs to the aromatic acid exporter (TC 2.A.85) family.</text>
</comment>
<protein>
    <recommendedName>
        <fullName evidence="12">Aluminum-activated malate transporter</fullName>
    </recommendedName>
</protein>
<keyword evidence="4 9" id="KW-0812">Transmembrane</keyword>
<dbReference type="Pfam" id="PF11744">
    <property type="entry name" value="ALMT"/>
    <property type="match status" value="1"/>
</dbReference>
<feature type="transmembrane region" description="Helical" evidence="9">
    <location>
        <begin position="188"/>
        <end position="210"/>
    </location>
</feature>
<gene>
    <name evidence="10" type="ORF">MANES_11G114300v8</name>
</gene>
<feature type="transmembrane region" description="Helical" evidence="9">
    <location>
        <begin position="78"/>
        <end position="97"/>
    </location>
</feature>
<name>A0A2C9V076_MANES</name>
<evidence type="ECO:0000256" key="6">
    <source>
        <dbReference type="ARBA" id="ARBA00023065"/>
    </source>
</evidence>
<evidence type="ECO:0000256" key="7">
    <source>
        <dbReference type="ARBA" id="ARBA00023136"/>
    </source>
</evidence>
<evidence type="ECO:0008006" key="12">
    <source>
        <dbReference type="Google" id="ProtNLM"/>
    </source>
</evidence>
<dbReference type="InterPro" id="IPR020966">
    <property type="entry name" value="ALMT"/>
</dbReference>
<feature type="transmembrane region" description="Helical" evidence="9">
    <location>
        <begin position="129"/>
        <end position="146"/>
    </location>
</feature>
<dbReference type="AlphaFoldDB" id="A0A2C9V076"/>